<proteinExistence type="predicted"/>
<feature type="non-terminal residue" evidence="1">
    <location>
        <position position="59"/>
    </location>
</feature>
<organism evidence="1 2">
    <name type="scientific">Allacma fusca</name>
    <dbReference type="NCBI Taxonomy" id="39272"/>
    <lineage>
        <taxon>Eukaryota</taxon>
        <taxon>Metazoa</taxon>
        <taxon>Ecdysozoa</taxon>
        <taxon>Arthropoda</taxon>
        <taxon>Hexapoda</taxon>
        <taxon>Collembola</taxon>
        <taxon>Symphypleona</taxon>
        <taxon>Sminthuridae</taxon>
        <taxon>Allacma</taxon>
    </lineage>
</organism>
<keyword evidence="2" id="KW-1185">Reference proteome</keyword>
<name>A0A8J2KZY1_9HEXA</name>
<sequence>STTVVRENDDYEKWDQLATPYYRKEGDLVMYDFRSINNPLYYFISERLSNFRSHLNELI</sequence>
<reference evidence="1" key="1">
    <citation type="submission" date="2021-06" db="EMBL/GenBank/DDBJ databases">
        <authorList>
            <person name="Hodson N. C."/>
            <person name="Mongue J. A."/>
            <person name="Jaron S. K."/>
        </authorList>
    </citation>
    <scope>NUCLEOTIDE SEQUENCE</scope>
</reference>
<evidence type="ECO:0000313" key="1">
    <source>
        <dbReference type="EMBL" id="CAG7822888.1"/>
    </source>
</evidence>
<comment type="caution">
    <text evidence="1">The sequence shown here is derived from an EMBL/GenBank/DDBJ whole genome shotgun (WGS) entry which is preliminary data.</text>
</comment>
<gene>
    <name evidence="1" type="ORF">AFUS01_LOCUS33133</name>
</gene>
<dbReference type="Proteomes" id="UP000708208">
    <property type="component" value="Unassembled WGS sequence"/>
</dbReference>
<protein>
    <submittedName>
        <fullName evidence="1">Uncharacterized protein</fullName>
    </submittedName>
</protein>
<evidence type="ECO:0000313" key="2">
    <source>
        <dbReference type="Proteomes" id="UP000708208"/>
    </source>
</evidence>
<feature type="non-terminal residue" evidence="1">
    <location>
        <position position="1"/>
    </location>
</feature>
<dbReference type="AlphaFoldDB" id="A0A8J2KZY1"/>
<dbReference type="EMBL" id="CAJVCH010527770">
    <property type="protein sequence ID" value="CAG7822888.1"/>
    <property type="molecule type" value="Genomic_DNA"/>
</dbReference>
<accession>A0A8J2KZY1</accession>